<dbReference type="NCBIfam" id="TIGR04088">
    <property type="entry name" value="cognate_SipW"/>
    <property type="match status" value="1"/>
</dbReference>
<dbReference type="Proteomes" id="UP000722989">
    <property type="component" value="Unassembled WGS sequence"/>
</dbReference>
<gene>
    <name evidence="2" type="ORF">HC031_15385</name>
</gene>
<dbReference type="InterPro" id="IPR023833">
    <property type="entry name" value="Signal_pept_SipW-depend-type"/>
</dbReference>
<accession>A0ABX0XYF0</accession>
<evidence type="ECO:0000313" key="3">
    <source>
        <dbReference type="Proteomes" id="UP000722989"/>
    </source>
</evidence>
<keyword evidence="1" id="KW-0732">Signal</keyword>
<feature type="signal peptide" evidence="1">
    <location>
        <begin position="1"/>
        <end position="26"/>
    </location>
</feature>
<organism evidence="2 3">
    <name type="scientific">Planosporangium thailandense</name>
    <dbReference type="NCBI Taxonomy" id="765197"/>
    <lineage>
        <taxon>Bacteria</taxon>
        <taxon>Bacillati</taxon>
        <taxon>Actinomycetota</taxon>
        <taxon>Actinomycetes</taxon>
        <taxon>Micromonosporales</taxon>
        <taxon>Micromonosporaceae</taxon>
        <taxon>Planosporangium</taxon>
    </lineage>
</organism>
<evidence type="ECO:0000313" key="2">
    <source>
        <dbReference type="EMBL" id="NJC71084.1"/>
    </source>
</evidence>
<proteinExistence type="predicted"/>
<dbReference type="EMBL" id="JAATVY010000009">
    <property type="protein sequence ID" value="NJC71084.1"/>
    <property type="molecule type" value="Genomic_DNA"/>
</dbReference>
<protein>
    <submittedName>
        <fullName evidence="2">Uncharacterized protein</fullName>
    </submittedName>
</protein>
<reference evidence="2 3" key="1">
    <citation type="submission" date="2020-03" db="EMBL/GenBank/DDBJ databases">
        <title>WGS of the type strain of Planosporangium spp.</title>
        <authorList>
            <person name="Thawai C."/>
        </authorList>
    </citation>
    <scope>NUCLEOTIDE SEQUENCE [LARGE SCALE GENOMIC DNA]</scope>
    <source>
        <strain evidence="2 3">TBRC 5610</strain>
    </source>
</reference>
<sequence length="234" mass="24347">MNKKLVKAALAGVAAIGLIGGGSTLAAWSDFGTINNNSIGAGFLKLDLNDQTGTTGAVPISWGKLAPGMTGQRMIWIASNDGQSVPDGNLSITISNLQNQENGCSSNSEVVADPTCGDPNDKGELSHILNVQSSYYPEVKDSKTCATYPGQGGYNAFWASNQGDLDTANGKTYTLKEPNSNSPLVLSPGEGVCIGLSAYWPHDPSNQVSGANANDNVAQGDSLSFDIRFDLSQV</sequence>
<evidence type="ECO:0000256" key="1">
    <source>
        <dbReference type="SAM" id="SignalP"/>
    </source>
</evidence>
<feature type="chain" id="PRO_5047189954" evidence="1">
    <location>
        <begin position="27"/>
        <end position="234"/>
    </location>
</feature>
<comment type="caution">
    <text evidence="2">The sequence shown here is derived from an EMBL/GenBank/DDBJ whole genome shotgun (WGS) entry which is preliminary data.</text>
</comment>
<dbReference type="RefSeq" id="WP_167925979.1">
    <property type="nucleotide sequence ID" value="NZ_JAATVY010000009.1"/>
</dbReference>
<name>A0ABX0XYF0_9ACTN</name>
<keyword evidence="3" id="KW-1185">Reference proteome</keyword>